<evidence type="ECO:0000313" key="2">
    <source>
        <dbReference type="EMBL" id="CAK0805746.1"/>
    </source>
</evidence>
<reference evidence="2" key="1">
    <citation type="submission" date="2023-10" db="EMBL/GenBank/DDBJ databases">
        <authorList>
            <person name="Chen Y."/>
            <person name="Shah S."/>
            <person name="Dougan E. K."/>
            <person name="Thang M."/>
            <person name="Chan C."/>
        </authorList>
    </citation>
    <scope>NUCLEOTIDE SEQUENCE [LARGE SCALE GENOMIC DNA]</scope>
</reference>
<keyword evidence="3" id="KW-1185">Reference proteome</keyword>
<feature type="compositionally biased region" description="Low complexity" evidence="1">
    <location>
        <begin position="823"/>
        <end position="834"/>
    </location>
</feature>
<accession>A0ABN9QLB9</accession>
<organism evidence="2 3">
    <name type="scientific">Prorocentrum cordatum</name>
    <dbReference type="NCBI Taxonomy" id="2364126"/>
    <lineage>
        <taxon>Eukaryota</taxon>
        <taxon>Sar</taxon>
        <taxon>Alveolata</taxon>
        <taxon>Dinophyceae</taxon>
        <taxon>Prorocentrales</taxon>
        <taxon>Prorocentraceae</taxon>
        <taxon>Prorocentrum</taxon>
    </lineage>
</organism>
<name>A0ABN9QLB9_9DINO</name>
<dbReference type="Proteomes" id="UP001189429">
    <property type="component" value="Unassembled WGS sequence"/>
</dbReference>
<evidence type="ECO:0000313" key="3">
    <source>
        <dbReference type="Proteomes" id="UP001189429"/>
    </source>
</evidence>
<feature type="region of interest" description="Disordered" evidence="1">
    <location>
        <begin position="808"/>
        <end position="834"/>
    </location>
</feature>
<dbReference type="EMBL" id="CAUYUJ010003547">
    <property type="protein sequence ID" value="CAK0805746.1"/>
    <property type="molecule type" value="Genomic_DNA"/>
</dbReference>
<comment type="caution">
    <text evidence="2">The sequence shown here is derived from an EMBL/GenBank/DDBJ whole genome shotgun (WGS) entry which is preliminary data.</text>
</comment>
<gene>
    <name evidence="2" type="ORF">PCOR1329_LOCUS12186</name>
</gene>
<proteinExistence type="predicted"/>
<evidence type="ECO:0000256" key="1">
    <source>
        <dbReference type="SAM" id="MobiDB-lite"/>
    </source>
</evidence>
<sequence>MSQMLPPEPPQAEWSRIAAAAARTRNASLTGRLDEFLAQYANFLQAQLAYLLFQGDQCPIMYCSRDDDWWAWDQTRANSIFQARSPPVLQEVAGRCRAEKCFGEGEGGSPHPKQQFLDKTAAALECQQGMEKIIRESAMLFDGEAAFDLDPFLFQLSNCAIDLRSNSDLVESESANDRQRSGSILWSLHKRGGDRRPDDCAEQLGDAGAENFQHMMHLQARLFAGAPLCKCVLLWNRRGRNGKGICEERDRLLPMHMPNKLCDSFGAPTPPRPFLKDNGFEAEIGRSSAPSSGGLSLREQAATGAKTAAHWLEARMAEWGRVDGDGAHEGEANVESFALALLQCQSREQRMRARVALPPFDASLYNQLFADAATFGDLAEYAYNVSFDACAPVEDALAKPAEAEVPSRRCRCAVCEAASLTALRARRDSGAAVAGERRQEGLSAHMDLLGQAGKARAMKDGFLRPTSVPECPDIPAHGREYCQLSKIGRARESGPGLPSCTRATRVVAFDGLAVGEFDMIAGSTRYSWRRCVRTFRMAKEIFSRLPFKGRLQPDASWESDRPDEILPCLMELRGAFRRGQEILVAQCDDRKKARFWNSTLPLACPTARGFGVRCSPAASPAAAAGATSGAGTSKNRTVASMEKVLQKAHPGSSAPSLHLRTMGGDILESMAVAAEGLHACVLSLVFDGTCVATPSMSDIKGVFHAVADHVWKTRSVRIALKAVGGETIKAFSAKRNRPCDEGAAEAARQRMQVCHLAQEMEKSSAGCLARRRVSADANRAAGCAAVASGAAESGGQLIAQEEQRNIEPGTQWPSMAGRWNEGDAAVSDAAHASA</sequence>
<protein>
    <submittedName>
        <fullName evidence="2">Uncharacterized protein</fullName>
    </submittedName>
</protein>